<organism evidence="1 2">
    <name type="scientific">Micromonospora cathayae</name>
    <dbReference type="NCBI Taxonomy" id="3028804"/>
    <lineage>
        <taxon>Bacteria</taxon>
        <taxon>Bacillati</taxon>
        <taxon>Actinomycetota</taxon>
        <taxon>Actinomycetes</taxon>
        <taxon>Micromonosporales</taxon>
        <taxon>Micromonosporaceae</taxon>
        <taxon>Micromonospora</taxon>
    </lineage>
</organism>
<name>A0ABY7ZL79_9ACTN</name>
<evidence type="ECO:0000313" key="2">
    <source>
        <dbReference type="Proteomes" id="UP001219605"/>
    </source>
</evidence>
<evidence type="ECO:0000313" key="1">
    <source>
        <dbReference type="EMBL" id="WDZ83750.1"/>
    </source>
</evidence>
<accession>A0ABY7ZL79</accession>
<proteinExistence type="predicted"/>
<reference evidence="1 2" key="1">
    <citation type="submission" date="2023-02" db="EMBL/GenBank/DDBJ databases">
        <authorList>
            <person name="Mo P."/>
        </authorList>
    </citation>
    <scope>NUCLEOTIDE SEQUENCE [LARGE SCALE GENOMIC DNA]</scope>
    <source>
        <strain evidence="1 2">HUAS 3</strain>
    </source>
</reference>
<gene>
    <name evidence="1" type="ORF">PVK37_25300</name>
</gene>
<protein>
    <recommendedName>
        <fullName evidence="3">PIN domain-containing protein</fullName>
    </recommendedName>
</protein>
<dbReference type="RefSeq" id="WP_275030308.1">
    <property type="nucleotide sequence ID" value="NZ_CP118615.1"/>
</dbReference>
<dbReference type="EMBL" id="CP118615">
    <property type="protein sequence ID" value="WDZ83750.1"/>
    <property type="molecule type" value="Genomic_DNA"/>
</dbReference>
<sequence>MSGDIAVVLDATALTAYTRGQVAVGELMAEVADEGRHVAVPAACLAAAYAAGRDDLDTAMLALLMASPVVRVMPLGPENARQSGALARPADGDIALGHAAVVALTHEAHYATTDPKAAAAVLPERWSILDLG</sequence>
<keyword evidence="2" id="KW-1185">Reference proteome</keyword>
<dbReference type="Proteomes" id="UP001219605">
    <property type="component" value="Chromosome"/>
</dbReference>
<evidence type="ECO:0008006" key="3">
    <source>
        <dbReference type="Google" id="ProtNLM"/>
    </source>
</evidence>